<dbReference type="InterPro" id="IPR017941">
    <property type="entry name" value="Rieske_2Fe-2S"/>
</dbReference>
<dbReference type="Pfam" id="PF19298">
    <property type="entry name" value="KshA_C"/>
    <property type="match status" value="1"/>
</dbReference>
<gene>
    <name evidence="12" type="primary">kshA</name>
    <name evidence="12" type="ORF">GS4_05_00460</name>
</gene>
<keyword evidence="2" id="KW-0001">2Fe-2S</keyword>
<dbReference type="GO" id="GO:0051537">
    <property type="term" value="F:2 iron, 2 sulfur cluster binding"/>
    <property type="evidence" value="ECO:0007669"/>
    <property type="project" value="UniProtKB-KW"/>
</dbReference>
<dbReference type="PROSITE" id="PS51296">
    <property type="entry name" value="RIESKE"/>
    <property type="match status" value="1"/>
</dbReference>
<comment type="caution">
    <text evidence="12">The sequence shown here is derived from an EMBL/GenBank/DDBJ whole genome shotgun (WGS) entry which is preliminary data.</text>
</comment>
<reference evidence="12 13" key="1">
    <citation type="submission" date="2013-01" db="EMBL/GenBank/DDBJ databases">
        <title>Whole genome shotgun sequence of Gordonia soli NBRC 108243.</title>
        <authorList>
            <person name="Isaki-Nakamura S."/>
            <person name="Hosoyama A."/>
            <person name="Tsuchikane K."/>
            <person name="Ando Y."/>
            <person name="Baba S."/>
            <person name="Ohji S."/>
            <person name="Hamada M."/>
            <person name="Tamura T."/>
            <person name="Yamazoe A."/>
            <person name="Yamazaki S."/>
            <person name="Fujita N."/>
        </authorList>
    </citation>
    <scope>NUCLEOTIDE SEQUENCE [LARGE SCALE GENOMIC DNA]</scope>
    <source>
        <strain evidence="12 13">NBRC 108243</strain>
    </source>
</reference>
<keyword evidence="3" id="KW-0479">Metal-binding</keyword>
<name>M0QE22_9ACTN</name>
<dbReference type="EMBL" id="BANX01000005">
    <property type="protein sequence ID" value="GAC66838.1"/>
    <property type="molecule type" value="Genomic_DNA"/>
</dbReference>
<dbReference type="GO" id="GO:0004497">
    <property type="term" value="F:monooxygenase activity"/>
    <property type="evidence" value="ECO:0007669"/>
    <property type="project" value="UniProtKB-ARBA"/>
</dbReference>
<keyword evidence="7" id="KW-0411">Iron-sulfur</keyword>
<dbReference type="Proteomes" id="UP000011666">
    <property type="component" value="Unassembled WGS sequence"/>
</dbReference>
<evidence type="ECO:0000256" key="9">
    <source>
        <dbReference type="ARBA" id="ARBA00030944"/>
    </source>
</evidence>
<keyword evidence="5" id="KW-0560">Oxidoreductase</keyword>
<organism evidence="12 13">
    <name type="scientific">Gordonia soli NBRC 108243</name>
    <dbReference type="NCBI Taxonomy" id="1223545"/>
    <lineage>
        <taxon>Bacteria</taxon>
        <taxon>Bacillati</taxon>
        <taxon>Actinomycetota</taxon>
        <taxon>Actinomycetes</taxon>
        <taxon>Mycobacteriales</taxon>
        <taxon>Gordoniaceae</taxon>
        <taxon>Gordonia</taxon>
    </lineage>
</organism>
<keyword evidence="6" id="KW-0408">Iron</keyword>
<dbReference type="InterPro" id="IPR050584">
    <property type="entry name" value="Cholesterol_7-desaturase"/>
</dbReference>
<dbReference type="STRING" id="1223545.GS4_05_00460"/>
<evidence type="ECO:0000256" key="8">
    <source>
        <dbReference type="ARBA" id="ARBA00023221"/>
    </source>
</evidence>
<dbReference type="GO" id="GO:0016705">
    <property type="term" value="F:oxidoreductase activity, acting on paired donors, with incorporation or reduction of molecular oxygen"/>
    <property type="evidence" value="ECO:0007669"/>
    <property type="project" value="UniProtKB-ARBA"/>
</dbReference>
<dbReference type="GO" id="GO:0016042">
    <property type="term" value="P:lipid catabolic process"/>
    <property type="evidence" value="ECO:0007669"/>
    <property type="project" value="UniProtKB-KW"/>
</dbReference>
<accession>M0QE22</accession>
<feature type="domain" description="Rieske" evidence="11">
    <location>
        <begin position="31"/>
        <end position="134"/>
    </location>
</feature>
<keyword evidence="8" id="KW-0443">Lipid metabolism</keyword>
<evidence type="ECO:0000256" key="1">
    <source>
        <dbReference type="ARBA" id="ARBA00001962"/>
    </source>
</evidence>
<dbReference type="GO" id="GO:0008203">
    <property type="term" value="P:cholesterol metabolic process"/>
    <property type="evidence" value="ECO:0007669"/>
    <property type="project" value="InterPro"/>
</dbReference>
<dbReference type="Gene3D" id="2.102.10.10">
    <property type="entry name" value="Rieske [2Fe-2S] iron-sulphur domain"/>
    <property type="match status" value="1"/>
</dbReference>
<evidence type="ECO:0000256" key="10">
    <source>
        <dbReference type="ARBA" id="ARBA00046982"/>
    </source>
</evidence>
<evidence type="ECO:0000256" key="3">
    <source>
        <dbReference type="ARBA" id="ARBA00022723"/>
    </source>
</evidence>
<dbReference type="InterPro" id="IPR036922">
    <property type="entry name" value="Rieske_2Fe-2S_sf"/>
</dbReference>
<keyword evidence="13" id="KW-1185">Reference proteome</keyword>
<dbReference type="PANTHER" id="PTHR21266">
    <property type="entry name" value="IRON-SULFUR DOMAIN CONTAINING PROTEIN"/>
    <property type="match status" value="1"/>
</dbReference>
<keyword evidence="8" id="KW-0753">Steroid metabolism</keyword>
<evidence type="ECO:0000313" key="13">
    <source>
        <dbReference type="Proteomes" id="UP000011666"/>
    </source>
</evidence>
<dbReference type="PANTHER" id="PTHR21266:SF60">
    <property type="entry name" value="3-KETOSTEROID-9-ALPHA-MONOOXYGENASE, OXYGENASE COMPONENT"/>
    <property type="match status" value="1"/>
</dbReference>
<comment type="cofactor">
    <cofactor evidence="1">
        <name>Fe cation</name>
        <dbReference type="ChEBI" id="CHEBI:24875"/>
    </cofactor>
</comment>
<dbReference type="GO" id="GO:0046872">
    <property type="term" value="F:metal ion binding"/>
    <property type="evidence" value="ECO:0007669"/>
    <property type="project" value="UniProtKB-KW"/>
</dbReference>
<evidence type="ECO:0000256" key="6">
    <source>
        <dbReference type="ARBA" id="ARBA00023004"/>
    </source>
</evidence>
<dbReference type="SUPFAM" id="SSF55961">
    <property type="entry name" value="Bet v1-like"/>
    <property type="match status" value="1"/>
</dbReference>
<sequence>MDVDVRLTEMTPDDVRQIDTGADFDRYARGWHCLGLADSFRGGRPHSVDAFGTRIVIFEDGAGAIRVLDAYCRHMGADLGMGSLRDGFLACPFHGWQWDGATGRCADVPYAKRRPKLARTRRWTTSEVNGQLLVWHDVENQAPDPAWLPPTIEGFDEGRWSTWAWRSELIEGSHCREIVDNNVDMAHFFYIHHAYPTYFANVIDGHTASQLMHSKSREDIFGDSKYYHPDSLLRSEATYFGPAYMINWLHNDIGSGGTVEVVLTNAHYPVTQNSFVLQWGVAVQKMPGLSDAQMSRMAEAFSAKFSEGFLEDVEVWRHKTRIDNPLLTEEDGPVYQQRRWYEQFYVDRAAVTPDMTDRYECEIDVTHARGEWDEEIRRNMVERQRLASIGVH</sequence>
<protein>
    <recommendedName>
        <fullName evidence="9">Rieske-type oxygenase</fullName>
    </recommendedName>
</protein>
<dbReference type="InterPro" id="IPR045605">
    <property type="entry name" value="KshA-like_C"/>
</dbReference>
<dbReference type="eggNOG" id="COG4638">
    <property type="taxonomic scope" value="Bacteria"/>
</dbReference>
<dbReference type="Pfam" id="PF00355">
    <property type="entry name" value="Rieske"/>
    <property type="match status" value="1"/>
</dbReference>
<keyword evidence="4" id="KW-0442">Lipid degradation</keyword>
<dbReference type="AlphaFoldDB" id="M0QE22"/>
<evidence type="ECO:0000259" key="11">
    <source>
        <dbReference type="PROSITE" id="PS51296"/>
    </source>
</evidence>
<evidence type="ECO:0000256" key="5">
    <source>
        <dbReference type="ARBA" id="ARBA00023002"/>
    </source>
</evidence>
<evidence type="ECO:0000313" key="12">
    <source>
        <dbReference type="EMBL" id="GAC66838.1"/>
    </source>
</evidence>
<evidence type="ECO:0000256" key="4">
    <source>
        <dbReference type="ARBA" id="ARBA00022963"/>
    </source>
</evidence>
<evidence type="ECO:0000256" key="7">
    <source>
        <dbReference type="ARBA" id="ARBA00023014"/>
    </source>
</evidence>
<dbReference type="SUPFAM" id="SSF50022">
    <property type="entry name" value="ISP domain"/>
    <property type="match status" value="1"/>
</dbReference>
<dbReference type="Gene3D" id="3.90.380.10">
    <property type="entry name" value="Naphthalene 1,2-dioxygenase Alpha Subunit, Chain A, domain 1"/>
    <property type="match status" value="1"/>
</dbReference>
<evidence type="ECO:0000256" key="2">
    <source>
        <dbReference type="ARBA" id="ARBA00022714"/>
    </source>
</evidence>
<proteinExistence type="predicted"/>
<comment type="subunit">
    <text evidence="10">Homotrimer. The two-component system 3-ketosteroid-9-alpha-monooxygenase is composed of an oxygenase component KshA and a reductase component KshB.</text>
</comment>